<dbReference type="GO" id="GO:0006412">
    <property type="term" value="P:translation"/>
    <property type="evidence" value="ECO:0007669"/>
    <property type="project" value="InterPro"/>
</dbReference>
<name>A0A4D6WIH7_9FLOR</name>
<evidence type="ECO:0000256" key="7">
    <source>
        <dbReference type="ARBA" id="ARBA00035208"/>
    </source>
</evidence>
<sequence length="223" mass="25240">MTNIQKLTYSVIDITDSTKTQLHDVELKINDNIQKNMYIIHRTIQTQLSLNRLGNANTKTRSEIRGGGRKPWKQKGTGRARAGSIRSPLWRGGGVIFGPKTKEYASKINKKEKQLAIRILLHNKYSYTTVAQNLFNEISTPSTKKIIKILDNLGFNIKNKQKILIIVNDKTQPIYLSIRNLPNIDIISANNLNSLSLIKADKILLTIDALQTIETIYNGNSNR</sequence>
<dbReference type="EMBL" id="MK814608">
    <property type="protein sequence ID" value="QCI04034.1"/>
    <property type="molecule type" value="Genomic_DNA"/>
</dbReference>
<keyword evidence="5 10" id="KW-0689">Ribosomal protein</keyword>
<geneLocation type="plastid" evidence="10"/>
<organism evidence="10">
    <name type="scientific">Antithamnionella ternifolia</name>
    <dbReference type="NCBI Taxonomy" id="207919"/>
    <lineage>
        <taxon>Eukaryota</taxon>
        <taxon>Rhodophyta</taxon>
        <taxon>Florideophyceae</taxon>
        <taxon>Rhodymeniophycidae</taxon>
        <taxon>Ceramiales</taxon>
        <taxon>Ceramiaceae</taxon>
        <taxon>Antithamnionella</taxon>
    </lineage>
</organism>
<keyword evidence="4" id="KW-0694">RNA-binding</keyword>
<reference evidence="10" key="2">
    <citation type="submission" date="2019-04" db="EMBL/GenBank/DDBJ databases">
        <authorList>
            <person name="Pasella M."/>
        </authorList>
    </citation>
    <scope>NUCLEOTIDE SEQUENCE</scope>
    <source>
        <strain evidence="10">PD2956</strain>
    </source>
</reference>
<feature type="region of interest" description="Disordered" evidence="9">
    <location>
        <begin position="59"/>
        <end position="79"/>
    </location>
</feature>
<dbReference type="PANTHER" id="PTHR10746:SF17">
    <property type="entry name" value="LARGE RIBOSOMAL SUBUNIT PROTEIN UL4C"/>
    <property type="match status" value="1"/>
</dbReference>
<evidence type="ECO:0000256" key="2">
    <source>
        <dbReference type="ARBA" id="ARBA00010528"/>
    </source>
</evidence>
<gene>
    <name evidence="10" type="primary">rpl4</name>
</gene>
<dbReference type="NCBIfam" id="TIGR03953">
    <property type="entry name" value="rplD_bact"/>
    <property type="match status" value="1"/>
</dbReference>
<dbReference type="GO" id="GO:0019843">
    <property type="term" value="F:rRNA binding"/>
    <property type="evidence" value="ECO:0007669"/>
    <property type="project" value="UniProtKB-KW"/>
</dbReference>
<keyword evidence="6" id="KW-0687">Ribonucleoprotein</keyword>
<protein>
    <recommendedName>
        <fullName evidence="7">Large ribosomal subunit protein uL4c</fullName>
    </recommendedName>
    <alternativeName>
        <fullName evidence="8">50S ribosomal protein L4, chloroplastic</fullName>
    </alternativeName>
</protein>
<dbReference type="InterPro" id="IPR002136">
    <property type="entry name" value="Ribosomal_uL4"/>
</dbReference>
<evidence type="ECO:0000256" key="6">
    <source>
        <dbReference type="ARBA" id="ARBA00023274"/>
    </source>
</evidence>
<feature type="compositionally biased region" description="Basic residues" evidence="9">
    <location>
        <begin position="67"/>
        <end position="78"/>
    </location>
</feature>
<evidence type="ECO:0000256" key="8">
    <source>
        <dbReference type="ARBA" id="ARBA00035387"/>
    </source>
</evidence>
<dbReference type="InterPro" id="IPR013005">
    <property type="entry name" value="Ribosomal_uL4-like"/>
</dbReference>
<evidence type="ECO:0000256" key="4">
    <source>
        <dbReference type="ARBA" id="ARBA00022884"/>
    </source>
</evidence>
<comment type="similarity">
    <text evidence="2">Belongs to the universal ribosomal protein uL4 family.</text>
</comment>
<dbReference type="Gene3D" id="3.40.1370.10">
    <property type="match status" value="1"/>
</dbReference>
<evidence type="ECO:0000313" key="10">
    <source>
        <dbReference type="EMBL" id="QCI04034.1"/>
    </source>
</evidence>
<evidence type="ECO:0000256" key="3">
    <source>
        <dbReference type="ARBA" id="ARBA00022730"/>
    </source>
</evidence>
<dbReference type="GO" id="GO:0003735">
    <property type="term" value="F:structural constituent of ribosome"/>
    <property type="evidence" value="ECO:0007669"/>
    <property type="project" value="InterPro"/>
</dbReference>
<evidence type="ECO:0000256" key="9">
    <source>
        <dbReference type="SAM" id="MobiDB-lite"/>
    </source>
</evidence>
<proteinExistence type="inferred from homology"/>
<dbReference type="AlphaFoldDB" id="A0A4D6WIH7"/>
<evidence type="ECO:0000256" key="5">
    <source>
        <dbReference type="ARBA" id="ARBA00022980"/>
    </source>
</evidence>
<comment type="function">
    <text evidence="1">Probably binds the 23S rRNA.</text>
</comment>
<keyword evidence="10" id="KW-0934">Plastid</keyword>
<dbReference type="GO" id="GO:0005840">
    <property type="term" value="C:ribosome"/>
    <property type="evidence" value="ECO:0007669"/>
    <property type="project" value="UniProtKB-KW"/>
</dbReference>
<dbReference type="Pfam" id="PF00573">
    <property type="entry name" value="Ribosomal_L4"/>
    <property type="match status" value="1"/>
</dbReference>
<dbReference type="GO" id="GO:1990904">
    <property type="term" value="C:ribonucleoprotein complex"/>
    <property type="evidence" value="ECO:0007669"/>
    <property type="project" value="UniProtKB-KW"/>
</dbReference>
<keyword evidence="3" id="KW-0699">rRNA-binding</keyword>
<dbReference type="SUPFAM" id="SSF52166">
    <property type="entry name" value="Ribosomal protein L4"/>
    <property type="match status" value="1"/>
</dbReference>
<accession>A0A4D6WIH7</accession>
<evidence type="ECO:0000256" key="1">
    <source>
        <dbReference type="ARBA" id="ARBA00004083"/>
    </source>
</evidence>
<dbReference type="HAMAP" id="MF_01328_B">
    <property type="entry name" value="Ribosomal_uL4_B"/>
    <property type="match status" value="1"/>
</dbReference>
<reference evidence="10" key="1">
    <citation type="journal article" date="2019" name="Mol. Phylogenet. Evol.">
        <title>Morphological evolution and classification of the red algal order Ceramiales inferred using plastid phylogenomics.</title>
        <authorList>
            <person name="Diaz-Tapia P."/>
            <person name="Pasella M.M."/>
            <person name="Verbruggen H."/>
            <person name="Maggs C.A."/>
        </authorList>
    </citation>
    <scope>NUCLEOTIDE SEQUENCE</scope>
    <source>
        <strain evidence="10">PD2956</strain>
    </source>
</reference>
<dbReference type="InterPro" id="IPR023574">
    <property type="entry name" value="Ribosomal_uL4_dom_sf"/>
</dbReference>
<dbReference type="PANTHER" id="PTHR10746">
    <property type="entry name" value="50S RIBOSOMAL PROTEIN L4"/>
    <property type="match status" value="1"/>
</dbReference>